<dbReference type="PROSITE" id="PS51257">
    <property type="entry name" value="PROKAR_LIPOPROTEIN"/>
    <property type="match status" value="1"/>
</dbReference>
<dbReference type="Gene3D" id="2.160.20.10">
    <property type="entry name" value="Single-stranded right-handed beta-helix, Pectin lyase-like"/>
    <property type="match status" value="2"/>
</dbReference>
<gene>
    <name evidence="3" type="ORF">PEPS_32630</name>
</gene>
<feature type="signal peptide" evidence="2">
    <location>
        <begin position="1"/>
        <end position="22"/>
    </location>
</feature>
<dbReference type="EMBL" id="AP025293">
    <property type="protein sequence ID" value="BDD00983.1"/>
    <property type="molecule type" value="Genomic_DNA"/>
</dbReference>
<dbReference type="InterPro" id="IPR012334">
    <property type="entry name" value="Pectin_lyas_fold"/>
</dbReference>
<evidence type="ECO:0008006" key="5">
    <source>
        <dbReference type="Google" id="ProtNLM"/>
    </source>
</evidence>
<dbReference type="SMART" id="SM00710">
    <property type="entry name" value="PbH1"/>
    <property type="match status" value="7"/>
</dbReference>
<name>A0ABM7VJ24_9BACT</name>
<dbReference type="InterPro" id="IPR011050">
    <property type="entry name" value="Pectin_lyase_fold/virulence"/>
</dbReference>
<evidence type="ECO:0000313" key="4">
    <source>
        <dbReference type="Proteomes" id="UP001354989"/>
    </source>
</evidence>
<feature type="chain" id="PRO_5046531550" description="Poly(Beta-D-mannuronate) lyase" evidence="2">
    <location>
        <begin position="23"/>
        <end position="761"/>
    </location>
</feature>
<keyword evidence="4" id="KW-1185">Reference proteome</keyword>
<keyword evidence="3" id="KW-0614">Plasmid</keyword>
<evidence type="ECO:0000256" key="1">
    <source>
        <dbReference type="SAM" id="MobiDB-lite"/>
    </source>
</evidence>
<organism evidence="3 4">
    <name type="scientific">Persicobacter psychrovividus</name>
    <dbReference type="NCBI Taxonomy" id="387638"/>
    <lineage>
        <taxon>Bacteria</taxon>
        <taxon>Pseudomonadati</taxon>
        <taxon>Bacteroidota</taxon>
        <taxon>Cytophagia</taxon>
        <taxon>Cytophagales</taxon>
        <taxon>Persicobacteraceae</taxon>
        <taxon>Persicobacter</taxon>
    </lineage>
</organism>
<accession>A0ABM7VJ24</accession>
<dbReference type="InterPro" id="IPR039513">
    <property type="entry name" value="PL-6"/>
</dbReference>
<proteinExistence type="predicted"/>
<geneLocation type="plasmid" evidence="3 4">
    <name>pPP1</name>
</geneLocation>
<keyword evidence="2" id="KW-0732">Signal</keyword>
<dbReference type="SUPFAM" id="SSF51126">
    <property type="entry name" value="Pectin lyase-like"/>
    <property type="match status" value="2"/>
</dbReference>
<dbReference type="Proteomes" id="UP001354989">
    <property type="component" value="Plasmid pPP1"/>
</dbReference>
<dbReference type="Pfam" id="PF14592">
    <property type="entry name" value="Chondroitinas_B"/>
    <property type="match status" value="1"/>
</dbReference>
<feature type="region of interest" description="Disordered" evidence="1">
    <location>
        <begin position="741"/>
        <end position="761"/>
    </location>
</feature>
<protein>
    <recommendedName>
        <fullName evidence="5">Poly(Beta-D-mannuronate) lyase</fullName>
    </recommendedName>
</protein>
<sequence>MKQLFTPFFCLAFLLSACNFSGKDGLVTTADGLQKAISTAQAGDTIRMAAGVWNDTQIAFKGQGTQANPIVLMAEEKGKTILSGNSSLALAGEYLQVHGLVFKDGYAKGRVAVAFKIGDEVAKHCRLSEVVMDHYNPADRFEKTSWVELYGQHNEIDHCYFGGKLNAGVLMAVKLNNVESRQNFHHIHDNYFGFRPKLGSNGGETLRVGVSTYCEMSSNTLIERNLFERCSGEVEVVSIKSSDNIIKDNLFIACEGVLALRHGDRNQVLGNYFLGENLANAGGVRVINGGHTIENNYFQDLAGRRFFGPLPIMNGVPNSLANRYIRAHDVLVKNNKFFNCPNIELCVGADRERTQTPDHITISDNLFYNPAGKAVFTKLDDISGFTFNNNAFVNDGSSVKTKGLVRVKTAYEKNQDGLYASAEFTPKLPVDKNKVGVSWYTPTPETKQLVNTTVTVNGFEALVSALNQAKDGTTIQLAAGSDFEFNHAIHITKNVKIINGHSTRVNFKYVKNTKQESFFVIDNGGDLSLKGIAFNGRSETGIVKAGIRTSDEPMIEHYNLKVEDCSFSNFDAADYTAFRAFTSTFADKISFINCDFNNISGIALNINGQKDDKGRYSAEEVVIENCRFEKVMTGAMEITRMGNDESTTGPYVTVRNCDFVDVGNKELGSVVMLWGVQKVTADNLFFYNSGCSGRTIRFEDPLWAVSSIDHILSVGSGKIESYYPRRGKHISEFAQTEPKEKALSRKVSTRKNYTFGAQPRG</sequence>
<dbReference type="InterPro" id="IPR006626">
    <property type="entry name" value="PbH1"/>
</dbReference>
<reference evidence="3 4" key="1">
    <citation type="submission" date="2021-12" db="EMBL/GenBank/DDBJ databases">
        <title>Genome sequencing of bacteria with rrn-lacking chromosome and rrn-plasmid.</title>
        <authorList>
            <person name="Anda M."/>
            <person name="Iwasaki W."/>
        </authorList>
    </citation>
    <scope>NUCLEOTIDE SEQUENCE [LARGE SCALE GENOMIC DNA]</scope>
    <source>
        <strain evidence="3 4">NBRC 101262</strain>
        <plasmid evidence="3 4">pPP1</plasmid>
    </source>
</reference>
<dbReference type="CDD" id="cd14251">
    <property type="entry name" value="PL-6"/>
    <property type="match status" value="1"/>
</dbReference>
<dbReference type="RefSeq" id="WP_338398196.1">
    <property type="nucleotide sequence ID" value="NZ_AP025293.1"/>
</dbReference>
<evidence type="ECO:0000256" key="2">
    <source>
        <dbReference type="SAM" id="SignalP"/>
    </source>
</evidence>
<evidence type="ECO:0000313" key="3">
    <source>
        <dbReference type="EMBL" id="BDD00983.1"/>
    </source>
</evidence>